<gene>
    <name evidence="3" type="ORF">SK069_03895</name>
</gene>
<sequence length="324" mass="33286">MLTTPPASADPRRSATAPPPSRVAALPRPVADARAADAAVVPLRDAHRAAAVDVALRTIWADPDDPCGPELQEDPLLDGVLARMSETDPDLCRVAVRDGRVVGLCASVLRDGTWLMSQLAVAPDEHRSGVGARLAGAVIEAAAARPEGPPRAAVLACSTDVRMLRGVVRAGFAVSPALHAVGPVDRRRLTAEPTVRDADPERDAELLEALSRAARGASHRRDLPALVALGWRPAVDPRGAWGAAGPSGHPSFVVGTDDAAATAVLRALLADAPVEGTAVEGLRAGQDWALRVVADLGLQLAPSGAVATLGAVGAGPYLPSGLWL</sequence>
<dbReference type="InterPro" id="IPR016181">
    <property type="entry name" value="Acyl_CoA_acyltransferase"/>
</dbReference>
<evidence type="ECO:0000256" key="1">
    <source>
        <dbReference type="SAM" id="MobiDB-lite"/>
    </source>
</evidence>
<organism evidence="3 4">
    <name type="scientific">Patulibacter brassicae</name>
    <dbReference type="NCBI Taxonomy" id="1705717"/>
    <lineage>
        <taxon>Bacteria</taxon>
        <taxon>Bacillati</taxon>
        <taxon>Actinomycetota</taxon>
        <taxon>Thermoleophilia</taxon>
        <taxon>Solirubrobacterales</taxon>
        <taxon>Patulibacteraceae</taxon>
        <taxon>Patulibacter</taxon>
    </lineage>
</organism>
<comment type="caution">
    <text evidence="3">The sequence shown here is derived from an EMBL/GenBank/DDBJ whole genome shotgun (WGS) entry which is preliminary data.</text>
</comment>
<reference evidence="3 4" key="1">
    <citation type="submission" date="2023-11" db="EMBL/GenBank/DDBJ databases">
        <authorList>
            <person name="Xu M."/>
            <person name="Jiang T."/>
        </authorList>
    </citation>
    <scope>NUCLEOTIDE SEQUENCE [LARGE SCALE GENOMIC DNA]</scope>
    <source>
        <strain evidence="3 4">SD</strain>
    </source>
</reference>
<proteinExistence type="predicted"/>
<feature type="domain" description="N-acetyltransferase" evidence="2">
    <location>
        <begin position="54"/>
        <end position="190"/>
    </location>
</feature>
<evidence type="ECO:0000313" key="4">
    <source>
        <dbReference type="Proteomes" id="UP001277761"/>
    </source>
</evidence>
<evidence type="ECO:0000259" key="2">
    <source>
        <dbReference type="PROSITE" id="PS51186"/>
    </source>
</evidence>
<dbReference type="Gene3D" id="3.40.630.30">
    <property type="match status" value="1"/>
</dbReference>
<feature type="region of interest" description="Disordered" evidence="1">
    <location>
        <begin position="1"/>
        <end position="29"/>
    </location>
</feature>
<dbReference type="RefSeq" id="WP_319952870.1">
    <property type="nucleotide sequence ID" value="NZ_JAXAVX010000001.1"/>
</dbReference>
<dbReference type="PROSITE" id="PS51186">
    <property type="entry name" value="GNAT"/>
    <property type="match status" value="1"/>
</dbReference>
<keyword evidence="4" id="KW-1185">Reference proteome</keyword>
<dbReference type="EMBL" id="JAXAVX010000001">
    <property type="protein sequence ID" value="MDX8150726.1"/>
    <property type="molecule type" value="Genomic_DNA"/>
</dbReference>
<name>A0ABU4VFX1_9ACTN</name>
<dbReference type="CDD" id="cd04301">
    <property type="entry name" value="NAT_SF"/>
    <property type="match status" value="1"/>
</dbReference>
<dbReference type="Pfam" id="PF00583">
    <property type="entry name" value="Acetyltransf_1"/>
    <property type="match status" value="1"/>
</dbReference>
<protein>
    <submittedName>
        <fullName evidence="3">GNAT family N-acetyltransferase</fullName>
    </submittedName>
</protein>
<dbReference type="SUPFAM" id="SSF55729">
    <property type="entry name" value="Acyl-CoA N-acyltransferases (Nat)"/>
    <property type="match status" value="1"/>
</dbReference>
<evidence type="ECO:0000313" key="3">
    <source>
        <dbReference type="EMBL" id="MDX8150726.1"/>
    </source>
</evidence>
<accession>A0ABU4VFX1</accession>
<dbReference type="Proteomes" id="UP001277761">
    <property type="component" value="Unassembled WGS sequence"/>
</dbReference>
<dbReference type="InterPro" id="IPR000182">
    <property type="entry name" value="GNAT_dom"/>
</dbReference>